<dbReference type="EMBL" id="LAZR01019902">
    <property type="protein sequence ID" value="KKL90835.1"/>
    <property type="molecule type" value="Genomic_DNA"/>
</dbReference>
<comment type="caution">
    <text evidence="1">The sequence shown here is derived from an EMBL/GenBank/DDBJ whole genome shotgun (WGS) entry which is preliminary data.</text>
</comment>
<proteinExistence type="predicted"/>
<dbReference type="Gene3D" id="3.40.50.300">
    <property type="entry name" value="P-loop containing nucleotide triphosphate hydrolases"/>
    <property type="match status" value="1"/>
</dbReference>
<sequence>MASITFPYRAPRSYQQELYTAMSGPRGKKRAVCVWHRRSGKTLTFFQYQIGCALQKPGYYPYFFPKFKQGRKILWDGQDKEGKPFLSYIPRELIIGKPVKDEMVIRLKCKTGGQSLWQIVGTDNYDAIVGTNPIGPVFDEYTLQNPAAFDFVRPILAENNGWAGFTFTPRGRGHGYRLYHEWSLDTERPWHRSYLPCTATRRDGLGEDGSSIVTVADVEAEIRQGMHPARAQQEFFCSWAGALEGAIYGWLMDAAHRDKRVTKVMYDRSKRVHTCWDIGRHDHTSIWWFQQDGDAIKFLRYHEERGRDLSHFVQLLRSYDYDYGDHWFPWDMMVKDWAWGSARIEVAKELLGANCFIAPKLKIEEGIDQVRRIFHLFYWDEELCARGLDVLQAYSYETADDENLDDPRFKAVPEHNWASHGPDAIRVLATGYYAQGGMGSQQGRSRHIVAQTDFDPITGTPIPSAEESGMTLWEKRMFQKYTPNSDGLIVGDEGGALVVPQTYTRLEERE</sequence>
<dbReference type="InterPro" id="IPR027417">
    <property type="entry name" value="P-loop_NTPase"/>
</dbReference>
<dbReference type="AlphaFoldDB" id="A0A0F9IAL4"/>
<accession>A0A0F9IAL4</accession>
<protein>
    <recommendedName>
        <fullName evidence="2">Terminase large subunit gp17-like C-terminal domain-containing protein</fullName>
    </recommendedName>
</protein>
<evidence type="ECO:0008006" key="2">
    <source>
        <dbReference type="Google" id="ProtNLM"/>
    </source>
</evidence>
<gene>
    <name evidence="1" type="ORF">LCGC14_1900710</name>
</gene>
<evidence type="ECO:0000313" key="1">
    <source>
        <dbReference type="EMBL" id="KKL90835.1"/>
    </source>
</evidence>
<reference evidence="1" key="1">
    <citation type="journal article" date="2015" name="Nature">
        <title>Complex archaea that bridge the gap between prokaryotes and eukaryotes.</title>
        <authorList>
            <person name="Spang A."/>
            <person name="Saw J.H."/>
            <person name="Jorgensen S.L."/>
            <person name="Zaremba-Niedzwiedzka K."/>
            <person name="Martijn J."/>
            <person name="Lind A.E."/>
            <person name="van Eijk R."/>
            <person name="Schleper C."/>
            <person name="Guy L."/>
            <person name="Ettema T.J."/>
        </authorList>
    </citation>
    <scope>NUCLEOTIDE SEQUENCE</scope>
</reference>
<name>A0A0F9IAL4_9ZZZZ</name>
<organism evidence="1">
    <name type="scientific">marine sediment metagenome</name>
    <dbReference type="NCBI Taxonomy" id="412755"/>
    <lineage>
        <taxon>unclassified sequences</taxon>
        <taxon>metagenomes</taxon>
        <taxon>ecological metagenomes</taxon>
    </lineage>
</organism>